<evidence type="ECO:0000256" key="1">
    <source>
        <dbReference type="SAM" id="MobiDB-lite"/>
    </source>
</evidence>
<proteinExistence type="predicted"/>
<dbReference type="Proteomes" id="UP001202961">
    <property type="component" value="Unassembled WGS sequence"/>
</dbReference>
<protein>
    <submittedName>
        <fullName evidence="3">Uncharacterized protein</fullName>
    </submittedName>
</protein>
<organism evidence="3 4">
    <name type="scientific">Aporhodopirellula aestuarii</name>
    <dbReference type="NCBI Taxonomy" id="2950107"/>
    <lineage>
        <taxon>Bacteria</taxon>
        <taxon>Pseudomonadati</taxon>
        <taxon>Planctomycetota</taxon>
        <taxon>Planctomycetia</taxon>
        <taxon>Pirellulales</taxon>
        <taxon>Pirellulaceae</taxon>
        <taxon>Aporhodopirellula</taxon>
    </lineage>
</organism>
<keyword evidence="4" id="KW-1185">Reference proteome</keyword>
<sequence>MNRSPVCRCDANTFNTNCELRIRRRLGASLIDVAVGAAVLSLLLIPAMKMMGASATRIADIGLHDSLLFEAERAIEMTKIDLCDVSVFDSAKSLVDAKVADNHTTNVRTQVELASDPDVPALLTIVATAYQDINGNRRPDAGEPQESLRTQWSRP</sequence>
<name>A0ABT0TZD3_9BACT</name>
<feature type="transmembrane region" description="Helical" evidence="2">
    <location>
        <begin position="26"/>
        <end position="47"/>
    </location>
</feature>
<evidence type="ECO:0000313" key="4">
    <source>
        <dbReference type="Proteomes" id="UP001202961"/>
    </source>
</evidence>
<keyword evidence="2" id="KW-0472">Membrane</keyword>
<accession>A0ABT0TZD3</accession>
<dbReference type="EMBL" id="JAMQBK010000013">
    <property type="protein sequence ID" value="MCM2369744.1"/>
    <property type="molecule type" value="Genomic_DNA"/>
</dbReference>
<evidence type="ECO:0000313" key="3">
    <source>
        <dbReference type="EMBL" id="MCM2369744.1"/>
    </source>
</evidence>
<comment type="caution">
    <text evidence="3">The sequence shown here is derived from an EMBL/GenBank/DDBJ whole genome shotgun (WGS) entry which is preliminary data.</text>
</comment>
<keyword evidence="2" id="KW-1133">Transmembrane helix</keyword>
<reference evidence="3 4" key="1">
    <citation type="journal article" date="2022" name="Syst. Appl. Microbiol.">
        <title>Rhodopirellula aestuarii sp. nov., a novel member of the genus Rhodopirellula isolated from brackish sediments collected in the Tagus River estuary, Portugal.</title>
        <authorList>
            <person name="Vitorino I.R."/>
            <person name="Klimek D."/>
            <person name="Calusinska M."/>
            <person name="Lobo-da-Cunha A."/>
            <person name="Vasconcelos V."/>
            <person name="Lage O.M."/>
        </authorList>
    </citation>
    <scope>NUCLEOTIDE SEQUENCE [LARGE SCALE GENOMIC DNA]</scope>
    <source>
        <strain evidence="3 4">ICT_H3.1</strain>
    </source>
</reference>
<keyword evidence="2" id="KW-0812">Transmembrane</keyword>
<dbReference type="RefSeq" id="WP_250927415.1">
    <property type="nucleotide sequence ID" value="NZ_JAMQBK010000013.1"/>
</dbReference>
<evidence type="ECO:0000256" key="2">
    <source>
        <dbReference type="SAM" id="Phobius"/>
    </source>
</evidence>
<feature type="region of interest" description="Disordered" evidence="1">
    <location>
        <begin position="134"/>
        <end position="155"/>
    </location>
</feature>
<gene>
    <name evidence="3" type="ORF">NB063_03820</name>
</gene>